<name>A0A1K0G8E1_9BASI</name>
<proteinExistence type="predicted"/>
<dbReference type="EMBL" id="ULHB01000071">
    <property type="protein sequence ID" value="SYW80382.1"/>
    <property type="molecule type" value="Genomic_DNA"/>
</dbReference>
<reference evidence="4" key="2">
    <citation type="submission" date="2016-04" db="EMBL/GenBank/DDBJ databases">
        <authorList>
            <person name="Guldener U."/>
            <person name="Guldener U."/>
        </authorList>
    </citation>
    <scope>NUCLEOTIDE SEQUENCE [LARGE SCALE GENOMIC DNA]</scope>
    <source>
        <strain evidence="4">UB2112</strain>
    </source>
</reference>
<dbReference type="PANTHER" id="PTHR21521">
    <property type="entry name" value="AMUN, ISOFORM A"/>
    <property type="match status" value="1"/>
</dbReference>
<evidence type="ECO:0000313" key="3">
    <source>
        <dbReference type="EMBL" id="SYW80382.1"/>
    </source>
</evidence>
<dbReference type="AlphaFoldDB" id="A0A1K0G8E1"/>
<evidence type="ECO:0000313" key="4">
    <source>
        <dbReference type="Proteomes" id="UP000179920"/>
    </source>
</evidence>
<evidence type="ECO:0000313" key="2">
    <source>
        <dbReference type="EMBL" id="SAM84018.1"/>
    </source>
</evidence>
<dbReference type="EMBL" id="LT558128">
    <property type="protein sequence ID" value="SAM84018.1"/>
    <property type="molecule type" value="Genomic_DNA"/>
</dbReference>
<reference evidence="3" key="3">
    <citation type="submission" date="2018-08" db="EMBL/GenBank/DDBJ databases">
        <authorList>
            <person name="Guldener U."/>
        </authorList>
    </citation>
    <scope>NUCLEOTIDE SEQUENCE</scope>
    <source>
        <strain evidence="3">UB2</strain>
    </source>
</reference>
<accession>A0A1K0G8E1</accession>
<dbReference type="PANTHER" id="PTHR21521:SF0">
    <property type="entry name" value="AMUN, ISOFORM A"/>
    <property type="match status" value="1"/>
</dbReference>
<dbReference type="Proteomes" id="UP000658997">
    <property type="component" value="Unassembled WGS sequence"/>
</dbReference>
<feature type="region of interest" description="Disordered" evidence="1">
    <location>
        <begin position="237"/>
        <end position="318"/>
    </location>
</feature>
<evidence type="ECO:0000313" key="5">
    <source>
        <dbReference type="Proteomes" id="UP000658997"/>
    </source>
</evidence>
<reference evidence="2" key="1">
    <citation type="submission" date="2016-04" db="EMBL/GenBank/DDBJ databases">
        <authorList>
            <person name="Evans L.H."/>
            <person name="Alamgir A."/>
            <person name="Owens N."/>
            <person name="Weber N.D."/>
            <person name="Virtaneva K."/>
            <person name="Barbian K."/>
            <person name="Babar A."/>
            <person name="Rosenke K."/>
        </authorList>
    </citation>
    <scope>NUCLEOTIDE SEQUENCE</scope>
    <source>
        <strain evidence="2">UB2112</strain>
    </source>
</reference>
<organism evidence="2 4">
    <name type="scientific">Ustilago bromivora</name>
    <dbReference type="NCBI Taxonomy" id="307758"/>
    <lineage>
        <taxon>Eukaryota</taxon>
        <taxon>Fungi</taxon>
        <taxon>Dikarya</taxon>
        <taxon>Basidiomycota</taxon>
        <taxon>Ustilaginomycotina</taxon>
        <taxon>Ustilaginomycetes</taxon>
        <taxon>Ustilaginales</taxon>
        <taxon>Ustilaginaceae</taxon>
        <taxon>Ustilago</taxon>
    </lineage>
</organism>
<dbReference type="OrthoDB" id="8249012at2759"/>
<keyword evidence="5" id="KW-1185">Reference proteome</keyword>
<sequence length="318" mass="34823">MAPSTSNDLVPVDSLSATQIQSYLDSYPSAIAHKASLSSTAPKPGEGLADLDNWYQSLPALTASSDLKKGIKGKAELEKLMRWKLAREKHRPTLMSLIKSNPAATCTNVIARASTHLLSHSSKLSSEKSSAEELLKAVEGTMRILAELRGVGPATSSAIVASWVEWGVFQSDELVMSLMGKVVKIEYSWGFYKKFYRLAVHSLRGWRKDGKVGSAREMERVAWSVFYSPNSLCEAGALESKPKQETGLEEESRAKEKKTKESGRGTAKEKVRAKTKKEGRGEGKRKTALKAEPKVEEDQSESAADTASRSSKRTRTAK</sequence>
<gene>
    <name evidence="3" type="ORF">UBRO2_03650</name>
    <name evidence="2" type="ORF">UBRO_06349</name>
</gene>
<dbReference type="Proteomes" id="UP000179920">
    <property type="component" value="Chromosome XII"/>
</dbReference>
<feature type="compositionally biased region" description="Basic and acidic residues" evidence="1">
    <location>
        <begin position="240"/>
        <end position="297"/>
    </location>
</feature>
<evidence type="ECO:0000256" key="1">
    <source>
        <dbReference type="SAM" id="MobiDB-lite"/>
    </source>
</evidence>
<protein>
    <submittedName>
        <fullName evidence="2">Uncharacterized protein</fullName>
    </submittedName>
</protein>